<dbReference type="EMBL" id="CP051685">
    <property type="protein sequence ID" value="QJE03280.1"/>
    <property type="molecule type" value="Genomic_DNA"/>
</dbReference>
<feature type="transmembrane region" description="Helical" evidence="6">
    <location>
        <begin position="368"/>
        <end position="392"/>
    </location>
</feature>
<keyword evidence="3 6" id="KW-0812">Transmembrane</keyword>
<keyword evidence="2" id="KW-0813">Transport</keyword>
<name>A0A7Z2ZVE9_9BURK</name>
<evidence type="ECO:0000313" key="7">
    <source>
        <dbReference type="EMBL" id="QJE03280.1"/>
    </source>
</evidence>
<dbReference type="Proteomes" id="UP000502415">
    <property type="component" value="Chromosome"/>
</dbReference>
<dbReference type="PANTHER" id="PTHR19432:SF35">
    <property type="entry name" value="SOLUTE CARRIER FAMILY 45 MEMBER 3 ISOFORM X1"/>
    <property type="match status" value="1"/>
</dbReference>
<reference evidence="7 8" key="1">
    <citation type="submission" date="2020-04" db="EMBL/GenBank/DDBJ databases">
        <title>Genome sequencing of novel species.</title>
        <authorList>
            <person name="Heo J."/>
            <person name="Kim S.-J."/>
            <person name="Kim J.-S."/>
            <person name="Hong S.-B."/>
            <person name="Kwon S.-W."/>
        </authorList>
    </citation>
    <scope>NUCLEOTIDE SEQUENCE [LARGE SCALE GENOMIC DNA]</scope>
    <source>
        <strain evidence="7 8">GN2-R2</strain>
    </source>
</reference>
<evidence type="ECO:0000256" key="6">
    <source>
        <dbReference type="SAM" id="Phobius"/>
    </source>
</evidence>
<evidence type="ECO:0000256" key="5">
    <source>
        <dbReference type="ARBA" id="ARBA00023136"/>
    </source>
</evidence>
<dbReference type="GO" id="GO:0022857">
    <property type="term" value="F:transmembrane transporter activity"/>
    <property type="evidence" value="ECO:0007669"/>
    <property type="project" value="InterPro"/>
</dbReference>
<feature type="transmembrane region" description="Helical" evidence="6">
    <location>
        <begin position="43"/>
        <end position="62"/>
    </location>
</feature>
<keyword evidence="5 6" id="KW-0472">Membrane</keyword>
<dbReference type="InterPro" id="IPR036259">
    <property type="entry name" value="MFS_trans_sf"/>
</dbReference>
<dbReference type="PANTHER" id="PTHR19432">
    <property type="entry name" value="SUGAR TRANSPORTER"/>
    <property type="match status" value="1"/>
</dbReference>
<protein>
    <submittedName>
        <fullName evidence="7">SLC45 family MFS transporter</fullName>
    </submittedName>
</protein>
<keyword evidence="8" id="KW-1185">Reference proteome</keyword>
<feature type="transmembrane region" description="Helical" evidence="6">
    <location>
        <begin position="74"/>
        <end position="91"/>
    </location>
</feature>
<proteinExistence type="predicted"/>
<dbReference type="InterPro" id="IPR011701">
    <property type="entry name" value="MFS"/>
</dbReference>
<evidence type="ECO:0000256" key="1">
    <source>
        <dbReference type="ARBA" id="ARBA00004141"/>
    </source>
</evidence>
<feature type="transmembrane region" description="Helical" evidence="6">
    <location>
        <begin position="285"/>
        <end position="304"/>
    </location>
</feature>
<comment type="subcellular location">
    <subcellularLocation>
        <location evidence="1">Membrane</location>
        <topology evidence="1">Multi-pass membrane protein</topology>
    </subcellularLocation>
</comment>
<dbReference type="AlphaFoldDB" id="A0A7Z2ZVE9"/>
<evidence type="ECO:0000256" key="4">
    <source>
        <dbReference type="ARBA" id="ARBA00022989"/>
    </source>
</evidence>
<evidence type="ECO:0000256" key="2">
    <source>
        <dbReference type="ARBA" id="ARBA00022448"/>
    </source>
</evidence>
<dbReference type="Gene3D" id="1.20.1250.20">
    <property type="entry name" value="MFS general substrate transporter like domains"/>
    <property type="match status" value="1"/>
</dbReference>
<dbReference type="GO" id="GO:0016020">
    <property type="term" value="C:membrane"/>
    <property type="evidence" value="ECO:0007669"/>
    <property type="project" value="UniProtKB-SubCell"/>
</dbReference>
<feature type="transmembrane region" description="Helical" evidence="6">
    <location>
        <begin position="171"/>
        <end position="192"/>
    </location>
</feature>
<accession>A0A7Z2ZVE9</accession>
<gene>
    <name evidence="7" type="ORF">HH212_10120</name>
</gene>
<evidence type="ECO:0000256" key="3">
    <source>
        <dbReference type="ARBA" id="ARBA00022692"/>
    </source>
</evidence>
<evidence type="ECO:0000313" key="8">
    <source>
        <dbReference type="Proteomes" id="UP000502415"/>
    </source>
</evidence>
<sequence length="452" mass="49291">MRFWQVVNMNIGFFGIQFSFGLQQSSMSPIYRYLGADEASLPYLWLAGPVTGLLVQPLVGALSDRTTSRWGRRTPYFLIGAILCSIGLLLMPYSPTLWMAASLLWILDSANNITMEPYRAFVSDKLPPSQHSLGFLTQSAFTGLGQTLAYLAPSLLVWLGMDKDAVNANHIPHIVIAAFMIGAVCSLGSVLWSVRTTPEDPLPAATLAALRAAPSGWRHTLAEIGAALREMPPTMRQLAWVKLFQWYAMFCYWQFITLALARTLFGTSDPASQGFRDAGLLNGQIGAFYNLVAFFAAFAMLPFVRRHGARNVHGVCLLLAGAGMLAIPHIHSPALLLVPMVGIGLAWASIMGNPYAMLASSLPPQRTGVYMGIFNMFIVIPMIVQIFTLPLYYQAWLGGRPENVVRLAGALLLCAAAAVTLVRYNARNAIERTEQAHAGAERDGGGIRRDPG</sequence>
<feature type="transmembrane region" description="Helical" evidence="6">
    <location>
        <begin position="244"/>
        <end position="265"/>
    </location>
</feature>
<dbReference type="KEGG" id="mfy:HH212_10120"/>
<organism evidence="7 8">
    <name type="scientific">Massilia forsythiae</name>
    <dbReference type="NCBI Taxonomy" id="2728020"/>
    <lineage>
        <taxon>Bacteria</taxon>
        <taxon>Pseudomonadati</taxon>
        <taxon>Pseudomonadota</taxon>
        <taxon>Betaproteobacteria</taxon>
        <taxon>Burkholderiales</taxon>
        <taxon>Oxalobacteraceae</taxon>
        <taxon>Telluria group</taxon>
        <taxon>Massilia</taxon>
    </lineage>
</organism>
<feature type="transmembrane region" description="Helical" evidence="6">
    <location>
        <begin position="311"/>
        <end position="330"/>
    </location>
</feature>
<feature type="transmembrane region" description="Helical" evidence="6">
    <location>
        <begin position="404"/>
        <end position="422"/>
    </location>
</feature>
<dbReference type="Pfam" id="PF07690">
    <property type="entry name" value="MFS_1"/>
    <property type="match status" value="1"/>
</dbReference>
<feature type="transmembrane region" description="Helical" evidence="6">
    <location>
        <begin position="336"/>
        <end position="356"/>
    </location>
</feature>
<keyword evidence="4 6" id="KW-1133">Transmembrane helix</keyword>
<dbReference type="SUPFAM" id="SSF103473">
    <property type="entry name" value="MFS general substrate transporter"/>
    <property type="match status" value="1"/>
</dbReference>